<evidence type="ECO:0000256" key="15">
    <source>
        <dbReference type="ARBA" id="ARBA00023170"/>
    </source>
</evidence>
<evidence type="ECO:0000256" key="21">
    <source>
        <dbReference type="PIRSR" id="PIRSR000615-3"/>
    </source>
</evidence>
<evidence type="ECO:0000256" key="13">
    <source>
        <dbReference type="ARBA" id="ARBA00023137"/>
    </source>
</evidence>
<evidence type="ECO:0000256" key="16">
    <source>
        <dbReference type="ARBA" id="ARBA00023180"/>
    </source>
</evidence>
<protein>
    <recommendedName>
        <fullName evidence="2">receptor protein-tyrosine kinase</fullName>
        <ecNumber evidence="2">2.7.10.1</ecNumber>
    </recommendedName>
</protein>
<dbReference type="Pfam" id="PF07714">
    <property type="entry name" value="PK_Tyr_Ser-Thr"/>
    <property type="match status" value="1"/>
</dbReference>
<evidence type="ECO:0000256" key="7">
    <source>
        <dbReference type="ARBA" id="ARBA00022692"/>
    </source>
</evidence>
<dbReference type="FunFam" id="2.60.40.10:FF:000032">
    <property type="entry name" value="palladin isoform X1"/>
    <property type="match status" value="1"/>
</dbReference>
<dbReference type="PRINTS" id="PR01832">
    <property type="entry name" value="VEGFRECEPTOR"/>
</dbReference>
<dbReference type="SUPFAM" id="SSF48726">
    <property type="entry name" value="Immunoglobulin"/>
    <property type="match status" value="7"/>
</dbReference>
<dbReference type="InterPro" id="IPR013151">
    <property type="entry name" value="Immunoglobulin_dom"/>
</dbReference>
<dbReference type="InterPro" id="IPR001245">
    <property type="entry name" value="Ser-Thr/Tyr_kinase_cat_dom"/>
</dbReference>
<dbReference type="GO" id="GO:0046872">
    <property type="term" value="F:metal ion binding"/>
    <property type="evidence" value="ECO:0007669"/>
    <property type="project" value="UniProtKB-KW"/>
</dbReference>
<feature type="binding site" evidence="20">
    <location>
        <position position="1021"/>
    </location>
    <ligand>
        <name>ATP</name>
        <dbReference type="ChEBI" id="CHEBI:30616"/>
    </ligand>
</feature>
<keyword evidence="12 24" id="KW-0472">Membrane</keyword>
<dbReference type="SMART" id="SM00409">
    <property type="entry name" value="IG"/>
    <property type="match status" value="6"/>
</dbReference>
<keyword evidence="3" id="KW-0217">Developmental protein</keyword>
<accession>A0A9P0GYL4</accession>
<dbReference type="Gene3D" id="2.60.40.10">
    <property type="entry name" value="Immunoglobulins"/>
    <property type="match status" value="7"/>
</dbReference>
<feature type="domain" description="Ig-like" evidence="26">
    <location>
        <begin position="402"/>
        <end position="506"/>
    </location>
</feature>
<dbReference type="InterPro" id="IPR007110">
    <property type="entry name" value="Ig-like_dom"/>
</dbReference>
<dbReference type="AlphaFoldDB" id="A0A9P0GYL4"/>
<dbReference type="GO" id="GO:0004714">
    <property type="term" value="F:transmembrane receptor protein tyrosine kinase activity"/>
    <property type="evidence" value="ECO:0007669"/>
    <property type="project" value="UniProtKB-EC"/>
</dbReference>
<evidence type="ECO:0000256" key="8">
    <source>
        <dbReference type="ARBA" id="ARBA00022741"/>
    </source>
</evidence>
<keyword evidence="5" id="KW-0597">Phosphoprotein</keyword>
<keyword evidence="14" id="KW-1015">Disulfide bond</keyword>
<dbReference type="Gene3D" id="3.30.200.20">
    <property type="entry name" value="Phosphorylase Kinase, domain 1"/>
    <property type="match status" value="1"/>
</dbReference>
<keyword evidence="15" id="KW-0675">Receptor</keyword>
<evidence type="ECO:0000256" key="12">
    <source>
        <dbReference type="ARBA" id="ARBA00023136"/>
    </source>
</evidence>
<keyword evidence="16" id="KW-0325">Glycoprotein</keyword>
<dbReference type="FunFam" id="3.30.200.20:FF:000384">
    <property type="entry name" value="Receptor protein-tyrosine kinase"/>
    <property type="match status" value="1"/>
</dbReference>
<feature type="site" description="Important for interaction with phosphotyrosine-binding proteins" evidence="22">
    <location>
        <position position="1161"/>
    </location>
</feature>
<dbReference type="SUPFAM" id="SSF56112">
    <property type="entry name" value="Protein kinase-like (PK-like)"/>
    <property type="match status" value="1"/>
</dbReference>
<evidence type="ECO:0000256" key="24">
    <source>
        <dbReference type="SAM" id="Phobius"/>
    </source>
</evidence>
<keyword evidence="4" id="KW-1003">Cell membrane</keyword>
<keyword evidence="8 20" id="KW-0547">Nucleotide-binding</keyword>
<feature type="domain" description="Ig-like" evidence="26">
    <location>
        <begin position="524"/>
        <end position="611"/>
    </location>
</feature>
<dbReference type="Pfam" id="PF07679">
    <property type="entry name" value="I-set"/>
    <property type="match status" value="2"/>
</dbReference>
<evidence type="ECO:0000256" key="3">
    <source>
        <dbReference type="ARBA" id="ARBA00022473"/>
    </source>
</evidence>
<keyword evidence="21" id="KW-0479">Metal-binding</keyword>
<sequence>TGASSTILIDPPISDLQIPSGADLQLKCTSDNPASWYYPPSVEGKDSSTKSVTYPQTDDDKYMTVIFIHHAHYLDTGYYYCSSNLKDGEESKIYIFVRDHKNLLAVNESYALITEQEFSDVIIPCKPTSQDVVVKLIKDTDEVDISLDIHKGFTLKNITMTDSTHYTCRASRMDETFEVYYELNVLPKSEDIHKPIIEVVGAEGSHIVVGQDIDLSCTVVVPLGVNVLIKWQIPDQVEKNRLSFNESTSKAVVGNMNIRKARKILTIKNVKINDAGIYSCYVTDHSENTNVNHFEMEIYPANMTYLSLTVEGNDVIEVRAGEREAHWIIHVDAFPTANLYWFGPANNSLSNPDKYEVHIESSQTKVIVKNISIFDSGVYTLEAESSIKKETINVTLLVEDQPKVYLNYKEKFYFDINKEQSINCTIIAFPKPTVRWTFHQCTDYETFCAEGHKQTAIPMHSKPLININEVKWLSTVEWYASESGIITCLAANYLGQKEESIQFRVSDVNGGFDIWGPRHRVLSSDNILLGCGASKYEYHGQIDWIYKTDKDPEGQVLANVPSTGISIMKNDTLFSHQTFLFLSDVNSHKSGNYICRAKTLMSSVYKEKEFKLLVQDRKAPSFTMFSNMNGSKVIIDVGTSISWNCSVIGVPEPEVIWYKDNQILVTKNDRVKLENRNHTLRVTYANIEDAGLYKCIASNSAGNVSAENMLKIRGHVMQSKVIWWVLVGLIIIILLCVIALAIYCKKYKKEQRKRRELISVGLYNFSEGQVEAIDPNVDIGEQADLLPYDKKWEFPRDKLKLGKQLGSGAFGIVLKGQAYGLHEDNEPVIVAVKMVKKTSDISNVKSLATELKIMAHLGQHLNVVNLLGACTGNVHNRELLVLVEYCRYGNLHKYLQNHRTAFINQINEVTGYVDFSNRSAFTELTYLKPNAYYQPNSEQASEYSNGHSGVTYTTSLSTPIGEDGYLMNRDAEILAEYHGDYIINSVRPICTQDLFCWGYQVAKGMSYLASRKVLHGDLAARNVLLAEGNIVKICDFGLAKSMYSRENYKNKKRDIPLPVKWMAIEAITDGIFSTQSDIWSYGIFLWELFSLAVTPYPGLYGEVFYQKLLQGYRMEKPKYATEDAYNLMLECWKEKPMLRPSFDECAERLGQMLGQNVKQHYLDLNNPYLNLNAQLSAESDHLSKMVQPTYENCLAAGLPDNTPEGYVIMKKGNERDEPQNEMELKPMLVPGCNSFLNPGYEDMKKFGAHYYSNLSQDCPVSEVIVDSD</sequence>
<comment type="subcellular location">
    <subcellularLocation>
        <location evidence="1">Cell membrane</location>
        <topology evidence="1">Single-pass type I membrane protein</topology>
    </subcellularLocation>
</comment>
<evidence type="ECO:0000256" key="9">
    <source>
        <dbReference type="ARBA" id="ARBA00022777"/>
    </source>
</evidence>
<dbReference type="PANTHER" id="PTHR24416:SF600">
    <property type="entry name" value="PDGF- AND VEGF-RECEPTOR RELATED, ISOFORM J"/>
    <property type="match status" value="1"/>
</dbReference>
<feature type="domain" description="Ig-like" evidence="26">
    <location>
        <begin position="195"/>
        <end position="292"/>
    </location>
</feature>
<feature type="domain" description="Protein kinase" evidence="25">
    <location>
        <begin position="799"/>
        <end position="1169"/>
    </location>
</feature>
<dbReference type="PROSITE" id="PS50011">
    <property type="entry name" value="PROTEIN_KINASE_DOM"/>
    <property type="match status" value="1"/>
</dbReference>
<evidence type="ECO:0000256" key="4">
    <source>
        <dbReference type="ARBA" id="ARBA00022475"/>
    </source>
</evidence>
<dbReference type="GO" id="GO:0005524">
    <property type="term" value="F:ATP binding"/>
    <property type="evidence" value="ECO:0007669"/>
    <property type="project" value="UniProtKB-UniRule"/>
</dbReference>
<feature type="non-terminal residue" evidence="27">
    <location>
        <position position="1"/>
    </location>
</feature>
<dbReference type="Proteomes" id="UP001152798">
    <property type="component" value="Chromosome 2"/>
</dbReference>
<dbReference type="InterPro" id="IPR008266">
    <property type="entry name" value="Tyr_kinase_AS"/>
</dbReference>
<keyword evidence="9" id="KW-0418">Kinase</keyword>
<dbReference type="PROSITE" id="PS00109">
    <property type="entry name" value="PROTEIN_KINASE_TYR"/>
    <property type="match status" value="1"/>
</dbReference>
<feature type="binding site" evidence="20">
    <location>
        <begin position="806"/>
        <end position="813"/>
    </location>
    <ligand>
        <name>ATP</name>
        <dbReference type="ChEBI" id="CHEBI:30616"/>
    </ligand>
</feature>
<dbReference type="FunFam" id="1.10.510.10:FF:000554">
    <property type="entry name" value="Predicted protein"/>
    <property type="match status" value="1"/>
</dbReference>
<evidence type="ECO:0000256" key="17">
    <source>
        <dbReference type="ARBA" id="ARBA00023319"/>
    </source>
</evidence>
<feature type="domain" description="Ig-like" evidence="26">
    <location>
        <begin position="11"/>
        <end position="81"/>
    </location>
</feature>
<keyword evidence="11 24" id="KW-1133">Transmembrane helix</keyword>
<keyword evidence="28" id="KW-1185">Reference proteome</keyword>
<feature type="binding site" evidence="21">
    <location>
        <position position="1022"/>
    </location>
    <ligand>
        <name>Mg(2+)</name>
        <dbReference type="ChEBI" id="CHEBI:18420"/>
    </ligand>
</feature>
<dbReference type="PANTHER" id="PTHR24416">
    <property type="entry name" value="TYROSINE-PROTEIN KINASE RECEPTOR"/>
    <property type="match status" value="1"/>
</dbReference>
<keyword evidence="21" id="KW-0460">Magnesium</keyword>
<keyword evidence="7 24" id="KW-0812">Transmembrane</keyword>
<keyword evidence="10 20" id="KW-0067">ATP-binding</keyword>
<dbReference type="GO" id="GO:0043235">
    <property type="term" value="C:receptor complex"/>
    <property type="evidence" value="ECO:0007669"/>
    <property type="project" value="TreeGrafter"/>
</dbReference>
<organism evidence="27 28">
    <name type="scientific">Nezara viridula</name>
    <name type="common">Southern green stink bug</name>
    <name type="synonym">Cimex viridulus</name>
    <dbReference type="NCBI Taxonomy" id="85310"/>
    <lineage>
        <taxon>Eukaryota</taxon>
        <taxon>Metazoa</taxon>
        <taxon>Ecdysozoa</taxon>
        <taxon>Arthropoda</taxon>
        <taxon>Hexapoda</taxon>
        <taxon>Insecta</taxon>
        <taxon>Pterygota</taxon>
        <taxon>Neoptera</taxon>
        <taxon>Paraneoptera</taxon>
        <taxon>Hemiptera</taxon>
        <taxon>Heteroptera</taxon>
        <taxon>Panheteroptera</taxon>
        <taxon>Pentatomomorpha</taxon>
        <taxon>Pentatomoidea</taxon>
        <taxon>Pentatomidae</taxon>
        <taxon>Pentatominae</taxon>
        <taxon>Nezara</taxon>
    </lineage>
</organism>
<evidence type="ECO:0000313" key="27">
    <source>
        <dbReference type="EMBL" id="CAH1392579.1"/>
    </source>
</evidence>
<evidence type="ECO:0000313" key="28">
    <source>
        <dbReference type="Proteomes" id="UP001152798"/>
    </source>
</evidence>
<evidence type="ECO:0000256" key="22">
    <source>
        <dbReference type="PIRSR" id="PIRSR000615-4"/>
    </source>
</evidence>
<gene>
    <name evidence="27" type="ORF">NEZAVI_LOCUS3381</name>
</gene>
<dbReference type="InterPro" id="IPR013098">
    <property type="entry name" value="Ig_I-set"/>
</dbReference>
<feature type="transmembrane region" description="Helical" evidence="24">
    <location>
        <begin position="721"/>
        <end position="744"/>
    </location>
</feature>
<evidence type="ECO:0000256" key="23">
    <source>
        <dbReference type="PROSITE-ProRule" id="PRU10141"/>
    </source>
</evidence>
<dbReference type="InterPro" id="IPR050122">
    <property type="entry name" value="RTK"/>
</dbReference>
<evidence type="ECO:0000256" key="20">
    <source>
        <dbReference type="PIRSR" id="PIRSR000615-2"/>
    </source>
</evidence>
<dbReference type="InterPro" id="IPR036179">
    <property type="entry name" value="Ig-like_dom_sf"/>
</dbReference>
<dbReference type="Pfam" id="PF00047">
    <property type="entry name" value="ig"/>
    <property type="match status" value="1"/>
</dbReference>
<reference evidence="27" key="1">
    <citation type="submission" date="2022-01" db="EMBL/GenBank/DDBJ databases">
        <authorList>
            <person name="King R."/>
        </authorList>
    </citation>
    <scope>NUCLEOTIDE SEQUENCE</scope>
</reference>
<evidence type="ECO:0000256" key="6">
    <source>
        <dbReference type="ARBA" id="ARBA00022679"/>
    </source>
</evidence>
<proteinExistence type="predicted"/>
<dbReference type="PROSITE" id="PS00240">
    <property type="entry name" value="RECEPTOR_TYR_KIN_III"/>
    <property type="match status" value="1"/>
</dbReference>
<evidence type="ECO:0000256" key="19">
    <source>
        <dbReference type="PIRSR" id="PIRSR000615-1"/>
    </source>
</evidence>
<feature type="binding site" evidence="23">
    <location>
        <position position="837"/>
    </location>
    <ligand>
        <name>ATP</name>
        <dbReference type="ChEBI" id="CHEBI:30616"/>
    </ligand>
</feature>
<keyword evidence="6" id="KW-0808">Transferase</keyword>
<dbReference type="GO" id="GO:0007169">
    <property type="term" value="P:cell surface receptor protein tyrosine kinase signaling pathway"/>
    <property type="evidence" value="ECO:0007669"/>
    <property type="project" value="InterPro"/>
</dbReference>
<feature type="binding site" evidence="20">
    <location>
        <position position="833"/>
    </location>
    <ligand>
        <name>ATP</name>
        <dbReference type="ChEBI" id="CHEBI:30616"/>
    </ligand>
</feature>
<evidence type="ECO:0000256" key="5">
    <source>
        <dbReference type="ARBA" id="ARBA00022553"/>
    </source>
</evidence>
<dbReference type="InterPro" id="IPR001824">
    <property type="entry name" value="Tyr_kinase_rcpt_3_CS"/>
</dbReference>
<keyword evidence="13" id="KW-0829">Tyrosine-protein kinase</keyword>
<keyword evidence="17" id="KW-0393">Immunoglobulin domain</keyword>
<evidence type="ECO:0000256" key="14">
    <source>
        <dbReference type="ARBA" id="ARBA00023157"/>
    </source>
</evidence>
<dbReference type="OrthoDB" id="6597672at2759"/>
<dbReference type="PIRSF" id="PIRSF000615">
    <property type="entry name" value="TyrPK_CSF1-R"/>
    <property type="match status" value="1"/>
</dbReference>
<dbReference type="PROSITE" id="PS00107">
    <property type="entry name" value="PROTEIN_KINASE_ATP"/>
    <property type="match status" value="1"/>
</dbReference>
<dbReference type="InterPro" id="IPR003599">
    <property type="entry name" value="Ig_sub"/>
</dbReference>
<feature type="domain" description="Ig-like" evidence="26">
    <location>
        <begin position="620"/>
        <end position="711"/>
    </location>
</feature>
<dbReference type="SMART" id="SM00408">
    <property type="entry name" value="IGc2"/>
    <property type="match status" value="5"/>
</dbReference>
<evidence type="ECO:0000256" key="18">
    <source>
        <dbReference type="ARBA" id="ARBA00051243"/>
    </source>
</evidence>
<evidence type="ECO:0000259" key="25">
    <source>
        <dbReference type="PROSITE" id="PS50011"/>
    </source>
</evidence>
<name>A0A9P0GYL4_NEZVI</name>
<dbReference type="GO" id="GO:0005886">
    <property type="term" value="C:plasma membrane"/>
    <property type="evidence" value="ECO:0007669"/>
    <property type="project" value="UniProtKB-SubCell"/>
</dbReference>
<feature type="binding site" evidence="21">
    <location>
        <position position="1035"/>
    </location>
    <ligand>
        <name>Mg(2+)</name>
        <dbReference type="ChEBI" id="CHEBI:18420"/>
    </ligand>
</feature>
<dbReference type="InterPro" id="IPR017441">
    <property type="entry name" value="Protein_kinase_ATP_BS"/>
</dbReference>
<dbReference type="PROSITE" id="PS50835">
    <property type="entry name" value="IG_LIKE"/>
    <property type="match status" value="5"/>
</dbReference>
<dbReference type="EMBL" id="OV725078">
    <property type="protein sequence ID" value="CAH1392579.1"/>
    <property type="molecule type" value="Genomic_DNA"/>
</dbReference>
<evidence type="ECO:0000256" key="1">
    <source>
        <dbReference type="ARBA" id="ARBA00004251"/>
    </source>
</evidence>
<evidence type="ECO:0000259" key="26">
    <source>
        <dbReference type="PROSITE" id="PS50835"/>
    </source>
</evidence>
<dbReference type="InterPro" id="IPR013783">
    <property type="entry name" value="Ig-like_fold"/>
</dbReference>
<dbReference type="InterPro" id="IPR000719">
    <property type="entry name" value="Prot_kinase_dom"/>
</dbReference>
<feature type="active site" description="Proton acceptor" evidence="19">
    <location>
        <position position="1017"/>
    </location>
</feature>
<dbReference type="InterPro" id="IPR003598">
    <property type="entry name" value="Ig_sub2"/>
</dbReference>
<evidence type="ECO:0000256" key="2">
    <source>
        <dbReference type="ARBA" id="ARBA00011902"/>
    </source>
</evidence>
<dbReference type="InterPro" id="IPR011009">
    <property type="entry name" value="Kinase-like_dom_sf"/>
</dbReference>
<dbReference type="Gene3D" id="1.10.510.10">
    <property type="entry name" value="Transferase(Phosphotransferase) domain 1"/>
    <property type="match status" value="1"/>
</dbReference>
<evidence type="ECO:0000256" key="11">
    <source>
        <dbReference type="ARBA" id="ARBA00022989"/>
    </source>
</evidence>
<evidence type="ECO:0000256" key="10">
    <source>
        <dbReference type="ARBA" id="ARBA00022840"/>
    </source>
</evidence>
<comment type="catalytic activity">
    <reaction evidence="18">
        <text>L-tyrosyl-[protein] + ATP = O-phospho-L-tyrosyl-[protein] + ADP + H(+)</text>
        <dbReference type="Rhea" id="RHEA:10596"/>
        <dbReference type="Rhea" id="RHEA-COMP:10136"/>
        <dbReference type="Rhea" id="RHEA-COMP:20101"/>
        <dbReference type="ChEBI" id="CHEBI:15378"/>
        <dbReference type="ChEBI" id="CHEBI:30616"/>
        <dbReference type="ChEBI" id="CHEBI:46858"/>
        <dbReference type="ChEBI" id="CHEBI:61978"/>
        <dbReference type="ChEBI" id="CHEBI:456216"/>
        <dbReference type="EC" id="2.7.10.1"/>
    </reaction>
</comment>
<dbReference type="EC" id="2.7.10.1" evidence="2"/>